<dbReference type="InParanoid" id="A0A482WUZ7"/>
<protein>
    <submittedName>
        <fullName evidence="1">Uncharacterized protein</fullName>
    </submittedName>
</protein>
<evidence type="ECO:0000313" key="2">
    <source>
        <dbReference type="Proteomes" id="UP000291343"/>
    </source>
</evidence>
<keyword evidence="2" id="KW-1185">Reference proteome</keyword>
<dbReference type="Proteomes" id="UP000291343">
    <property type="component" value="Unassembled WGS sequence"/>
</dbReference>
<organism evidence="1 2">
    <name type="scientific">Laodelphax striatellus</name>
    <name type="common">Small brown planthopper</name>
    <name type="synonym">Delphax striatella</name>
    <dbReference type="NCBI Taxonomy" id="195883"/>
    <lineage>
        <taxon>Eukaryota</taxon>
        <taxon>Metazoa</taxon>
        <taxon>Ecdysozoa</taxon>
        <taxon>Arthropoda</taxon>
        <taxon>Hexapoda</taxon>
        <taxon>Insecta</taxon>
        <taxon>Pterygota</taxon>
        <taxon>Neoptera</taxon>
        <taxon>Paraneoptera</taxon>
        <taxon>Hemiptera</taxon>
        <taxon>Auchenorrhyncha</taxon>
        <taxon>Fulgoroidea</taxon>
        <taxon>Delphacidae</taxon>
        <taxon>Criomorphinae</taxon>
        <taxon>Laodelphax</taxon>
    </lineage>
</organism>
<proteinExistence type="predicted"/>
<name>A0A482WUZ7_LAOST</name>
<evidence type="ECO:0000313" key="1">
    <source>
        <dbReference type="EMBL" id="RZF37425.1"/>
    </source>
</evidence>
<sequence>MGDIKKTVKKEVPASAVEKENRTAAIRKTTVAAAIPPAQPRRTGRSAVIQELRAIPIKMDNDAAVLSRIDKKRPLLSWLEWRDQSSGNRYRLSAEIRP</sequence>
<dbReference type="EMBL" id="QKKF02024553">
    <property type="protein sequence ID" value="RZF37425.1"/>
    <property type="molecule type" value="Genomic_DNA"/>
</dbReference>
<gene>
    <name evidence="1" type="ORF">LSTR_LSTR011702</name>
</gene>
<dbReference type="AlphaFoldDB" id="A0A482WUZ7"/>
<comment type="caution">
    <text evidence="1">The sequence shown here is derived from an EMBL/GenBank/DDBJ whole genome shotgun (WGS) entry which is preliminary data.</text>
</comment>
<reference evidence="1 2" key="1">
    <citation type="journal article" date="2017" name="Gigascience">
        <title>Genome sequence of the small brown planthopper, Laodelphax striatellus.</title>
        <authorList>
            <person name="Zhu J."/>
            <person name="Jiang F."/>
            <person name="Wang X."/>
            <person name="Yang P."/>
            <person name="Bao Y."/>
            <person name="Zhao W."/>
            <person name="Wang W."/>
            <person name="Lu H."/>
            <person name="Wang Q."/>
            <person name="Cui N."/>
            <person name="Li J."/>
            <person name="Chen X."/>
            <person name="Luo L."/>
            <person name="Yu J."/>
            <person name="Kang L."/>
            <person name="Cui F."/>
        </authorList>
    </citation>
    <scope>NUCLEOTIDE SEQUENCE [LARGE SCALE GENOMIC DNA]</scope>
    <source>
        <strain evidence="1">Lst14</strain>
    </source>
</reference>
<accession>A0A482WUZ7</accession>